<organism evidence="1 2">
    <name type="scientific">Vreelandella aquamarina</name>
    <dbReference type="NCBI Taxonomy" id="77097"/>
    <lineage>
        <taxon>Bacteria</taxon>
        <taxon>Pseudomonadati</taxon>
        <taxon>Pseudomonadota</taxon>
        <taxon>Gammaproteobacteria</taxon>
        <taxon>Oceanospirillales</taxon>
        <taxon>Halomonadaceae</taxon>
        <taxon>Vreelandella</taxon>
    </lineage>
</organism>
<dbReference type="Proteomes" id="UP000185024">
    <property type="component" value="Unassembled WGS sequence"/>
</dbReference>
<name>A0A1N6DN77_9GAMM</name>
<proteinExistence type="predicted"/>
<sequence length="235" mass="25328">MPAGFQVFTNNGDVLQIDNEAVVYSLRKSGQVSCNINAFNWIDYVGLLDITGINHPMVAVQSSTPCAVEIIKPTGDNFPQYGSAGRTYVKFTTNTTNAQIQYFLFDQWNAPGGNSGLEIFNAQGNRVFHSDWYLMEVVGFLNVPAGAPNRTATYNAGSVGSNRALCKTLNRVITTSQQGGAPVTYKDAVRITGGNAEVSYVAAGDYGNSDGWNYLQDVPNKIIVISTSTLPANYG</sequence>
<accession>A0A1N6DN77</accession>
<evidence type="ECO:0000313" key="1">
    <source>
        <dbReference type="EMBL" id="SIN62316.1"/>
    </source>
</evidence>
<dbReference type="AlphaFoldDB" id="A0A1N6DN77"/>
<reference evidence="1 2" key="1">
    <citation type="submission" date="2016-11" db="EMBL/GenBank/DDBJ databases">
        <authorList>
            <person name="Jaros S."/>
            <person name="Januszkiewicz K."/>
            <person name="Wedrychowicz H."/>
        </authorList>
    </citation>
    <scope>NUCLEOTIDE SEQUENCE [LARGE SCALE GENOMIC DNA]</scope>
    <source>
        <strain evidence="1 2">ACAM 239</strain>
    </source>
</reference>
<protein>
    <submittedName>
        <fullName evidence="1">Uncharacterized protein</fullName>
    </submittedName>
</protein>
<gene>
    <name evidence="1" type="ORF">SAMN05878438_0850</name>
</gene>
<evidence type="ECO:0000313" key="2">
    <source>
        <dbReference type="Proteomes" id="UP000185024"/>
    </source>
</evidence>
<dbReference type="EMBL" id="FSQX01000001">
    <property type="protein sequence ID" value="SIN62316.1"/>
    <property type="molecule type" value="Genomic_DNA"/>
</dbReference>
<dbReference type="RefSeq" id="WP_074210795.1">
    <property type="nucleotide sequence ID" value="NZ_FSQX01000001.1"/>
</dbReference>